<proteinExistence type="predicted"/>
<dbReference type="OrthoDB" id="3795759at2759"/>
<dbReference type="CDD" id="cd08161">
    <property type="entry name" value="SET"/>
    <property type="match status" value="1"/>
</dbReference>
<evidence type="ECO:0000313" key="2">
    <source>
        <dbReference type="EMBL" id="KAF2119277.1"/>
    </source>
</evidence>
<reference evidence="2" key="1">
    <citation type="journal article" date="2020" name="Stud. Mycol.">
        <title>101 Dothideomycetes genomes: a test case for predicting lifestyles and emergence of pathogens.</title>
        <authorList>
            <person name="Haridas S."/>
            <person name="Albert R."/>
            <person name="Binder M."/>
            <person name="Bloem J."/>
            <person name="Labutti K."/>
            <person name="Salamov A."/>
            <person name="Andreopoulos B."/>
            <person name="Baker S."/>
            <person name="Barry K."/>
            <person name="Bills G."/>
            <person name="Bluhm B."/>
            <person name="Cannon C."/>
            <person name="Castanera R."/>
            <person name="Culley D."/>
            <person name="Daum C."/>
            <person name="Ezra D."/>
            <person name="Gonzalez J."/>
            <person name="Henrissat B."/>
            <person name="Kuo A."/>
            <person name="Liang C."/>
            <person name="Lipzen A."/>
            <person name="Lutzoni F."/>
            <person name="Magnuson J."/>
            <person name="Mondo S."/>
            <person name="Nolan M."/>
            <person name="Ohm R."/>
            <person name="Pangilinan J."/>
            <person name="Park H.-J."/>
            <person name="Ramirez L."/>
            <person name="Alfaro M."/>
            <person name="Sun H."/>
            <person name="Tritt A."/>
            <person name="Yoshinaga Y."/>
            <person name="Zwiers L.-H."/>
            <person name="Turgeon B."/>
            <person name="Goodwin S."/>
            <person name="Spatafora J."/>
            <person name="Crous P."/>
            <person name="Grigoriev I."/>
        </authorList>
    </citation>
    <scope>NUCLEOTIDE SEQUENCE</scope>
    <source>
        <strain evidence="2">CBS 627.86</strain>
    </source>
</reference>
<dbReference type="AlphaFoldDB" id="A0A6A5ZK88"/>
<sequence length="265" mass="30582">MHPCTDECGKKKGSKARTCDKETCSNIYQDRPLPKCKVKTSTIPGAGKGYFAREDIKKGQLIAKFGGRVVKDRGDHKYDGAMDLFEIAQGYSLKLDHKDAYFVNEAPGDKANAEFLITEGPERREVMLKAKRPIKIDQEIFAAYGPGQFFPWKTDEPDVDNYLQVMGEENGKDVAWLGKVTRVYGPGEFRVQWLLRKEDLSWLPEGLHVELEAGEHIMWHEEQDVGRDHFFRLVHCQEGRPGHLGRNKWWWTRRFDPEAERIVEE</sequence>
<gene>
    <name evidence="2" type="ORF">BDV96DRAFT_642312</name>
</gene>
<dbReference type="Pfam" id="PF00856">
    <property type="entry name" value="SET"/>
    <property type="match status" value="1"/>
</dbReference>
<organism evidence="2 3">
    <name type="scientific">Lophiotrema nucula</name>
    <dbReference type="NCBI Taxonomy" id="690887"/>
    <lineage>
        <taxon>Eukaryota</taxon>
        <taxon>Fungi</taxon>
        <taxon>Dikarya</taxon>
        <taxon>Ascomycota</taxon>
        <taxon>Pezizomycotina</taxon>
        <taxon>Dothideomycetes</taxon>
        <taxon>Pleosporomycetidae</taxon>
        <taxon>Pleosporales</taxon>
        <taxon>Lophiotremataceae</taxon>
        <taxon>Lophiotrema</taxon>
    </lineage>
</organism>
<name>A0A6A5ZK88_9PLEO</name>
<dbReference type="InterPro" id="IPR001214">
    <property type="entry name" value="SET_dom"/>
</dbReference>
<dbReference type="SMART" id="SM00317">
    <property type="entry name" value="SET"/>
    <property type="match status" value="1"/>
</dbReference>
<dbReference type="InterPro" id="IPR046341">
    <property type="entry name" value="SET_dom_sf"/>
</dbReference>
<dbReference type="PROSITE" id="PS50280">
    <property type="entry name" value="SET"/>
    <property type="match status" value="1"/>
</dbReference>
<protein>
    <recommendedName>
        <fullName evidence="1">SET domain-containing protein</fullName>
    </recommendedName>
</protein>
<evidence type="ECO:0000313" key="3">
    <source>
        <dbReference type="Proteomes" id="UP000799770"/>
    </source>
</evidence>
<accession>A0A6A5ZK88</accession>
<dbReference type="SUPFAM" id="SSF82199">
    <property type="entry name" value="SET domain"/>
    <property type="match status" value="1"/>
</dbReference>
<evidence type="ECO:0000259" key="1">
    <source>
        <dbReference type="PROSITE" id="PS50280"/>
    </source>
</evidence>
<dbReference type="EMBL" id="ML977315">
    <property type="protein sequence ID" value="KAF2119277.1"/>
    <property type="molecule type" value="Genomic_DNA"/>
</dbReference>
<dbReference type="Proteomes" id="UP000799770">
    <property type="component" value="Unassembled WGS sequence"/>
</dbReference>
<keyword evidence="3" id="KW-1185">Reference proteome</keyword>
<feature type="domain" description="SET" evidence="1">
    <location>
        <begin position="34"/>
        <end position="145"/>
    </location>
</feature>
<dbReference type="Gene3D" id="2.170.270.10">
    <property type="entry name" value="SET domain"/>
    <property type="match status" value="1"/>
</dbReference>